<dbReference type="Pfam" id="PF14327">
    <property type="entry name" value="CSTF2_hinge"/>
    <property type="match status" value="1"/>
</dbReference>
<evidence type="ECO:0000313" key="2">
    <source>
        <dbReference type="EMBL" id="GKT35716.1"/>
    </source>
</evidence>
<gene>
    <name evidence="2" type="ORF">ADUPG1_008818</name>
</gene>
<dbReference type="Proteomes" id="UP001057375">
    <property type="component" value="Unassembled WGS sequence"/>
</dbReference>
<proteinExistence type="predicted"/>
<protein>
    <recommendedName>
        <fullName evidence="1">Cleavage stimulation factor subunit 2 hinge domain-containing protein</fullName>
    </recommendedName>
</protein>
<organism evidence="2 3">
    <name type="scientific">Aduncisulcus paluster</name>
    <dbReference type="NCBI Taxonomy" id="2918883"/>
    <lineage>
        <taxon>Eukaryota</taxon>
        <taxon>Metamonada</taxon>
        <taxon>Carpediemonas-like organisms</taxon>
        <taxon>Aduncisulcus</taxon>
    </lineage>
</organism>
<evidence type="ECO:0000259" key="1">
    <source>
        <dbReference type="Pfam" id="PF14327"/>
    </source>
</evidence>
<name>A0ABQ5KUI4_9EUKA</name>
<keyword evidence="3" id="KW-1185">Reference proteome</keyword>
<dbReference type="EMBL" id="BQXS01011049">
    <property type="protein sequence ID" value="GKT35716.1"/>
    <property type="molecule type" value="Genomic_DNA"/>
</dbReference>
<dbReference type="Gene3D" id="1.25.40.630">
    <property type="match status" value="1"/>
</dbReference>
<reference evidence="2" key="1">
    <citation type="submission" date="2022-03" db="EMBL/GenBank/DDBJ databases">
        <title>Draft genome sequence of Aduncisulcus paluster, a free-living microaerophilic Fornicata.</title>
        <authorList>
            <person name="Yuyama I."/>
            <person name="Kume K."/>
            <person name="Tamura T."/>
            <person name="Inagaki Y."/>
            <person name="Hashimoto T."/>
        </authorList>
    </citation>
    <scope>NUCLEOTIDE SEQUENCE</scope>
    <source>
        <strain evidence="2">NY0171</strain>
    </source>
</reference>
<evidence type="ECO:0000313" key="3">
    <source>
        <dbReference type="Proteomes" id="UP001057375"/>
    </source>
</evidence>
<comment type="caution">
    <text evidence="2">The sequence shown here is derived from an EMBL/GenBank/DDBJ whole genome shotgun (WGS) entry which is preliminary data.</text>
</comment>
<sequence>MDFDKDSKYPPGISETISSLSPQEMYDILVSLKVMAATEPEQARQLLRQNPQLCFGVFCAMKELGMSVSPKKK</sequence>
<accession>A0ABQ5KUI4</accession>
<dbReference type="InterPro" id="IPR025742">
    <property type="entry name" value="CSTF2_hinge"/>
</dbReference>
<feature type="domain" description="Cleavage stimulation factor subunit 2 hinge" evidence="1">
    <location>
        <begin position="6"/>
        <end position="66"/>
    </location>
</feature>